<dbReference type="Gene3D" id="1.10.8.10">
    <property type="entry name" value="DNA helicase RuvA subunit, C-terminal domain"/>
    <property type="match status" value="1"/>
</dbReference>
<dbReference type="InterPro" id="IPR035979">
    <property type="entry name" value="RBD_domain_sf"/>
</dbReference>
<accession>A0ABM3WRH3</accession>
<gene>
    <name evidence="12" type="primary">LOC132535827</name>
</gene>
<dbReference type="Gene3D" id="3.10.450.50">
    <property type="match status" value="1"/>
</dbReference>
<keyword evidence="7" id="KW-0539">Nucleus</keyword>
<name>A0ABM3WRH3_ERIEU</name>
<dbReference type="CDD" id="cd14342">
    <property type="entry name" value="UBA_TAP-C"/>
    <property type="match status" value="1"/>
</dbReference>
<dbReference type="InterPro" id="IPR005637">
    <property type="entry name" value="TAP_C_dom"/>
</dbReference>
<dbReference type="Pfam" id="PF22602">
    <property type="entry name" value="NXF_NTF2"/>
    <property type="match status" value="1"/>
</dbReference>
<dbReference type="PANTHER" id="PTHR10662:SF15">
    <property type="entry name" value="NUCLEAR RNA EXPORT FACTOR 5"/>
    <property type="match status" value="1"/>
</dbReference>
<dbReference type="RefSeq" id="XP_060039169.1">
    <property type="nucleotide sequence ID" value="XM_060183186.1"/>
</dbReference>
<dbReference type="PROSITE" id="PS51281">
    <property type="entry name" value="TAP_C"/>
    <property type="match status" value="1"/>
</dbReference>
<dbReference type="Pfam" id="PF24048">
    <property type="entry name" value="LRR_NXF1-5"/>
    <property type="match status" value="1"/>
</dbReference>
<dbReference type="Gene3D" id="3.80.10.10">
    <property type="entry name" value="Ribonuclease Inhibitor"/>
    <property type="match status" value="1"/>
</dbReference>
<dbReference type="InterPro" id="IPR001611">
    <property type="entry name" value="Leu-rich_rpt"/>
</dbReference>
<dbReference type="PANTHER" id="PTHR10662">
    <property type="entry name" value="NUCLEAR RNA EXPORT FACTOR"/>
    <property type="match status" value="1"/>
</dbReference>
<dbReference type="InterPro" id="IPR057125">
    <property type="entry name" value="NXF1/2/3/5-like_LRR"/>
</dbReference>
<evidence type="ECO:0000256" key="7">
    <source>
        <dbReference type="ARBA" id="ARBA00023242"/>
    </source>
</evidence>
<dbReference type="InterPro" id="IPR002075">
    <property type="entry name" value="NTF2_dom"/>
</dbReference>
<dbReference type="Proteomes" id="UP001652624">
    <property type="component" value="Chromosome X"/>
</dbReference>
<keyword evidence="5" id="KW-0677">Repeat</keyword>
<dbReference type="GeneID" id="132535827"/>
<dbReference type="InterPro" id="IPR030217">
    <property type="entry name" value="NXF_fam"/>
</dbReference>
<dbReference type="SMART" id="SM00804">
    <property type="entry name" value="TAP_C"/>
    <property type="match status" value="1"/>
</dbReference>
<keyword evidence="6" id="KW-0509">mRNA transport</keyword>
<evidence type="ECO:0000256" key="2">
    <source>
        <dbReference type="ARBA" id="ARBA00009285"/>
    </source>
</evidence>
<comment type="similarity">
    <text evidence="2">Belongs to the NXF family.</text>
</comment>
<proteinExistence type="inferred from homology"/>
<keyword evidence="3" id="KW-0813">Transport</keyword>
<evidence type="ECO:0000313" key="12">
    <source>
        <dbReference type="RefSeq" id="XP_060039169.1"/>
    </source>
</evidence>
<keyword evidence="4" id="KW-0433">Leucine-rich repeat</keyword>
<evidence type="ECO:0000256" key="4">
    <source>
        <dbReference type="ARBA" id="ARBA00022614"/>
    </source>
</evidence>
<dbReference type="Pfam" id="PF09162">
    <property type="entry name" value="Tap-RNA_bind"/>
    <property type="match status" value="1"/>
</dbReference>
<reference evidence="12" key="1">
    <citation type="submission" date="2025-08" db="UniProtKB">
        <authorList>
            <consortium name="RefSeq"/>
        </authorList>
    </citation>
    <scope>IDENTIFICATION</scope>
</reference>
<dbReference type="SUPFAM" id="SSF46934">
    <property type="entry name" value="UBA-like"/>
    <property type="match status" value="1"/>
</dbReference>
<feature type="domain" description="TAP-C" evidence="10">
    <location>
        <begin position="562"/>
        <end position="615"/>
    </location>
</feature>
<dbReference type="Gene3D" id="3.30.70.330">
    <property type="match status" value="1"/>
</dbReference>
<evidence type="ECO:0000256" key="8">
    <source>
        <dbReference type="SAM" id="MobiDB-lite"/>
    </source>
</evidence>
<dbReference type="PROSITE" id="PS50177">
    <property type="entry name" value="NTF2_DOMAIN"/>
    <property type="match status" value="1"/>
</dbReference>
<feature type="region of interest" description="Disordered" evidence="8">
    <location>
        <begin position="1"/>
        <end position="27"/>
    </location>
</feature>
<evidence type="ECO:0000256" key="5">
    <source>
        <dbReference type="ARBA" id="ARBA00022737"/>
    </source>
</evidence>
<dbReference type="SUPFAM" id="SSF54427">
    <property type="entry name" value="NTF2-like"/>
    <property type="match status" value="1"/>
</dbReference>
<dbReference type="InterPro" id="IPR032710">
    <property type="entry name" value="NTF2-like_dom_sf"/>
</dbReference>
<dbReference type="SUPFAM" id="SSF52058">
    <property type="entry name" value="L domain-like"/>
    <property type="match status" value="1"/>
</dbReference>
<evidence type="ECO:0000259" key="10">
    <source>
        <dbReference type="PROSITE" id="PS51281"/>
    </source>
</evidence>
<evidence type="ECO:0000313" key="11">
    <source>
        <dbReference type="Proteomes" id="UP001652624"/>
    </source>
</evidence>
<organism evidence="11 12">
    <name type="scientific">Erinaceus europaeus</name>
    <name type="common">Western European hedgehog</name>
    <dbReference type="NCBI Taxonomy" id="9365"/>
    <lineage>
        <taxon>Eukaryota</taxon>
        <taxon>Metazoa</taxon>
        <taxon>Chordata</taxon>
        <taxon>Craniata</taxon>
        <taxon>Vertebrata</taxon>
        <taxon>Euteleostomi</taxon>
        <taxon>Mammalia</taxon>
        <taxon>Eutheria</taxon>
        <taxon>Laurasiatheria</taxon>
        <taxon>Eulipotyphla</taxon>
        <taxon>Erinaceidae</taxon>
        <taxon>Erinaceinae</taxon>
        <taxon>Erinaceus</taxon>
    </lineage>
</organism>
<evidence type="ECO:0000256" key="1">
    <source>
        <dbReference type="ARBA" id="ARBA00004642"/>
    </source>
</evidence>
<dbReference type="InterPro" id="IPR032675">
    <property type="entry name" value="LRR_dom_sf"/>
</dbReference>
<keyword evidence="11" id="KW-1185">Reference proteome</keyword>
<feature type="domain" description="NTF2" evidence="9">
    <location>
        <begin position="383"/>
        <end position="533"/>
    </location>
</feature>
<evidence type="ECO:0000259" key="9">
    <source>
        <dbReference type="PROSITE" id="PS50177"/>
    </source>
</evidence>
<protein>
    <submittedName>
        <fullName evidence="12">Nuclear RNA export factor 2-like isoform X1</fullName>
    </submittedName>
</protein>
<dbReference type="PROSITE" id="PS51450">
    <property type="entry name" value="LRR"/>
    <property type="match status" value="1"/>
</dbReference>
<evidence type="ECO:0000256" key="6">
    <source>
        <dbReference type="ARBA" id="ARBA00022816"/>
    </source>
</evidence>
<dbReference type="InterPro" id="IPR009060">
    <property type="entry name" value="UBA-like_sf"/>
</dbReference>
<dbReference type="Pfam" id="PF03943">
    <property type="entry name" value="TAP_C"/>
    <property type="match status" value="1"/>
</dbReference>
<dbReference type="InterPro" id="IPR018222">
    <property type="entry name" value="Nuclear_transport_factor_2_euk"/>
</dbReference>
<sequence>MGSTYRTEGSDYCGVSPLRRQADGSPLRGNCGPWKRHYGRGRHRSQSLHLWDEDGNVEMVDVQEDHQVRHTPYSTQERRSVKWHEENKIHVTVWKDRRRLKREMEENTQNGALGDWFKISIPFGRMFDKQWLLSSLQRRTSIPFTPVDFHYVKNRAQFFVQGVHTASALKTASHRLYDEKKQKISIYAAPSEVPYSVRNKLEEEEMKQLELTMKRRYDISKQALDLQRLHFDPDFMGHGIDIVLGRRNCMSAVLQIIEKEFPKLSSLNLCDNRLQRLDGLSEVTQKAPMIKILNLSNNELRTTWEVSKMKGLKLEELWLEGNPLCDTFRDHSAYVSAIRDCFPMLLRLDGQEFTAPITVEVESSELIKPCQESYKGPEVLKDLVQQFLQEYYSIYDYGDRQGLLAAYHDECCFSLSIHSHHEDPALGSLCELYKESRNMKTLKDPFLRVQLLKHTKQDVVRSLCLLPKTQHDFNSLVVDMWVQMKTMLCFSVYGVFKEVDGISQGSVRAFTRIFIATPGNNSGLCIVNDVLLVRNATASEAQRAFPTPVPTPTSSSLPILSQLQQEMVQAFSTQSGMKLDWSLKCLQDNDWNYTRAGEIFIKFKMEGKIPKEAFQ</sequence>
<dbReference type="InterPro" id="IPR015245">
    <property type="entry name" value="Tap_RNA-bd"/>
</dbReference>
<evidence type="ECO:0000256" key="3">
    <source>
        <dbReference type="ARBA" id="ARBA00022448"/>
    </source>
</evidence>
<comment type="subcellular location">
    <subcellularLocation>
        <location evidence="1">Nucleus</location>
        <location evidence="1">Nucleoplasm</location>
    </subcellularLocation>
</comment>
<dbReference type="SUPFAM" id="SSF54928">
    <property type="entry name" value="RNA-binding domain, RBD"/>
    <property type="match status" value="1"/>
</dbReference>
<dbReference type="InterPro" id="IPR012677">
    <property type="entry name" value="Nucleotide-bd_a/b_plait_sf"/>
</dbReference>